<feature type="compositionally biased region" description="Basic and acidic residues" evidence="1">
    <location>
        <begin position="124"/>
        <end position="143"/>
    </location>
</feature>
<evidence type="ECO:0000256" key="2">
    <source>
        <dbReference type="SAM" id="SignalP"/>
    </source>
</evidence>
<dbReference type="KEGG" id="acou:A5CBH24_23930"/>
<organism evidence="3 4">
    <name type="scientific">Alistipes communis</name>
    <dbReference type="NCBI Taxonomy" id="2585118"/>
    <lineage>
        <taxon>Bacteria</taxon>
        <taxon>Pseudomonadati</taxon>
        <taxon>Bacteroidota</taxon>
        <taxon>Bacteroidia</taxon>
        <taxon>Bacteroidales</taxon>
        <taxon>Rikenellaceae</taxon>
        <taxon>Alistipes</taxon>
    </lineage>
</organism>
<accession>A0A4Y1WVR0</accession>
<evidence type="ECO:0000313" key="4">
    <source>
        <dbReference type="Proteomes" id="UP000318946"/>
    </source>
</evidence>
<dbReference type="RefSeq" id="WP_244611578.1">
    <property type="nucleotide sequence ID" value="NZ_AP019735.1"/>
</dbReference>
<dbReference type="Proteomes" id="UP000318946">
    <property type="component" value="Chromosome"/>
</dbReference>
<gene>
    <name evidence="3" type="ORF">A5CBH24_23930</name>
</gene>
<evidence type="ECO:0000256" key="1">
    <source>
        <dbReference type="SAM" id="MobiDB-lite"/>
    </source>
</evidence>
<reference evidence="4" key="1">
    <citation type="submission" date="2019-06" db="EMBL/GenBank/DDBJ databases">
        <title>Alistipes onderdonkii subsp. vulgaris subsp. nov., Alistipes dispar sp. nov. and Alistipes communis sp. nov., isolated from human faeces, and creation of Alistipes onderdonkii subsp. onderdonkii subsp. nov.</title>
        <authorList>
            <person name="Sakamoto M."/>
            <person name="Ikeyama N."/>
            <person name="Ogata Y."/>
            <person name="Suda W."/>
            <person name="Iino T."/>
            <person name="Hattori M."/>
            <person name="Ohkuma M."/>
        </authorList>
    </citation>
    <scope>NUCLEOTIDE SEQUENCE [LARGE SCALE GENOMIC DNA]</scope>
    <source>
        <strain evidence="4">5CBH24</strain>
    </source>
</reference>
<name>A0A4Y1WVR0_9BACT</name>
<feature type="region of interest" description="Disordered" evidence="1">
    <location>
        <begin position="104"/>
        <end position="143"/>
    </location>
</feature>
<keyword evidence="2" id="KW-0732">Signal</keyword>
<evidence type="ECO:0008006" key="5">
    <source>
        <dbReference type="Google" id="ProtNLM"/>
    </source>
</evidence>
<evidence type="ECO:0000313" key="3">
    <source>
        <dbReference type="EMBL" id="BBL05080.1"/>
    </source>
</evidence>
<dbReference type="GeneID" id="78343110"/>
<dbReference type="EMBL" id="AP019735">
    <property type="protein sequence ID" value="BBL05080.1"/>
    <property type="molecule type" value="Genomic_DNA"/>
</dbReference>
<protein>
    <recommendedName>
        <fullName evidence="5">DUF4890 domain-containing protein</fullName>
    </recommendedName>
</protein>
<feature type="compositionally biased region" description="Basic and acidic residues" evidence="1">
    <location>
        <begin position="30"/>
        <end position="41"/>
    </location>
</feature>
<feature type="signal peptide" evidence="2">
    <location>
        <begin position="1"/>
        <end position="21"/>
    </location>
</feature>
<keyword evidence="4" id="KW-1185">Reference proteome</keyword>
<dbReference type="AlphaFoldDB" id="A0A4Y1WVR0"/>
<proteinExistence type="predicted"/>
<feature type="chain" id="PRO_5021360087" description="DUF4890 domain-containing protein" evidence="2">
    <location>
        <begin position="22"/>
        <end position="143"/>
    </location>
</feature>
<sequence length="143" mass="16129">MKKMMTAVMALLLMAGTSAFAQENKSVAPPRERPTTEQLARKATDRMTAQLKLTEKQAEQAYEAMLERLQADEALREQARAAKMKEAEAMKSILSTEQFMRWSQMQSRLGRGHAPRVGKKAHAKGPECRPECGEAPKVRREKK</sequence>
<feature type="compositionally biased region" description="Basic residues" evidence="1">
    <location>
        <begin position="110"/>
        <end position="123"/>
    </location>
</feature>
<feature type="region of interest" description="Disordered" evidence="1">
    <location>
        <begin position="22"/>
        <end position="41"/>
    </location>
</feature>